<dbReference type="Gene3D" id="2.60.120.260">
    <property type="entry name" value="Galactose-binding domain-like"/>
    <property type="match status" value="1"/>
</dbReference>
<dbReference type="Proteomes" id="UP000298030">
    <property type="component" value="Unassembled WGS sequence"/>
</dbReference>
<evidence type="ECO:0000256" key="1">
    <source>
        <dbReference type="SAM" id="MobiDB-lite"/>
    </source>
</evidence>
<feature type="non-terminal residue" evidence="3">
    <location>
        <position position="430"/>
    </location>
</feature>
<keyword evidence="2" id="KW-0472">Membrane</keyword>
<feature type="non-terminal residue" evidence="3">
    <location>
        <position position="1"/>
    </location>
</feature>
<evidence type="ECO:0000313" key="4">
    <source>
        <dbReference type="Proteomes" id="UP000298030"/>
    </source>
</evidence>
<keyword evidence="4" id="KW-1185">Reference proteome</keyword>
<evidence type="ECO:0000313" key="3">
    <source>
        <dbReference type="EMBL" id="TEB21970.1"/>
    </source>
</evidence>
<dbReference type="AlphaFoldDB" id="A0A4Y7SJA8"/>
<dbReference type="STRING" id="71717.A0A4Y7SJA8"/>
<keyword evidence="2" id="KW-1133">Transmembrane helix</keyword>
<keyword evidence="2" id="KW-0812">Transmembrane</keyword>
<accession>A0A4Y7SJA8</accession>
<evidence type="ECO:0000256" key="2">
    <source>
        <dbReference type="SAM" id="Phobius"/>
    </source>
</evidence>
<feature type="transmembrane region" description="Helical" evidence="2">
    <location>
        <begin position="316"/>
        <end position="336"/>
    </location>
</feature>
<protein>
    <submittedName>
        <fullName evidence="3">Uncharacterized protein</fullName>
    </submittedName>
</protein>
<name>A0A4Y7SJA8_COPMI</name>
<sequence>SSSTRRVRVDDTDASIVYQGPWFADITGSQDKIGNFGRTFQGSLHGVVGASSNFSLLYDGTGATVFGTINVGNSSGVMDPTWKCFLDGREVPIPETIPFTVNNWRLCDFDAGTVGARLHTLLVQVTSVRRHFWLDHIDYTPSPSSLNPQNEYVSVASTDPAIIYDDSWAPLGNIANYTTTPGATVTLTFNGTGLDWYGLTPVEMPHGASRSTYSLDGESPVEFTVRGLGDGVDVTQYNRRLFSTPDRPYGTHNITVEHLGHETPLTLGNLIIRDSTSPASQTQTINVLATPTSTSTSSDSASSGSLGSSGVSPGTVAGAVIGVLLGLLLIAAGFVFGRRWYRKRTRPVIQPMPGFVQRSASTAPLDIDMPTRYSVELEERMQQYGHLPMGSPRHIRRRSRTFNPEVRETITSMDFDAPPMQHAPPTMSNP</sequence>
<dbReference type="EMBL" id="QPFP01000099">
    <property type="protein sequence ID" value="TEB21970.1"/>
    <property type="molecule type" value="Genomic_DNA"/>
</dbReference>
<proteinExistence type="predicted"/>
<feature type="region of interest" description="Disordered" evidence="1">
    <location>
        <begin position="290"/>
        <end position="310"/>
    </location>
</feature>
<comment type="caution">
    <text evidence="3">The sequence shown here is derived from an EMBL/GenBank/DDBJ whole genome shotgun (WGS) entry which is preliminary data.</text>
</comment>
<dbReference type="OrthoDB" id="3052647at2759"/>
<organism evidence="3 4">
    <name type="scientific">Coprinellus micaceus</name>
    <name type="common">Glistening ink-cap mushroom</name>
    <name type="synonym">Coprinus micaceus</name>
    <dbReference type="NCBI Taxonomy" id="71717"/>
    <lineage>
        <taxon>Eukaryota</taxon>
        <taxon>Fungi</taxon>
        <taxon>Dikarya</taxon>
        <taxon>Basidiomycota</taxon>
        <taxon>Agaricomycotina</taxon>
        <taxon>Agaricomycetes</taxon>
        <taxon>Agaricomycetidae</taxon>
        <taxon>Agaricales</taxon>
        <taxon>Agaricineae</taxon>
        <taxon>Psathyrellaceae</taxon>
        <taxon>Coprinellus</taxon>
    </lineage>
</organism>
<reference evidence="3 4" key="1">
    <citation type="journal article" date="2019" name="Nat. Ecol. Evol.">
        <title>Megaphylogeny resolves global patterns of mushroom evolution.</title>
        <authorList>
            <person name="Varga T."/>
            <person name="Krizsan K."/>
            <person name="Foldi C."/>
            <person name="Dima B."/>
            <person name="Sanchez-Garcia M."/>
            <person name="Sanchez-Ramirez S."/>
            <person name="Szollosi G.J."/>
            <person name="Szarkandi J.G."/>
            <person name="Papp V."/>
            <person name="Albert L."/>
            <person name="Andreopoulos W."/>
            <person name="Angelini C."/>
            <person name="Antonin V."/>
            <person name="Barry K.W."/>
            <person name="Bougher N.L."/>
            <person name="Buchanan P."/>
            <person name="Buyck B."/>
            <person name="Bense V."/>
            <person name="Catcheside P."/>
            <person name="Chovatia M."/>
            <person name="Cooper J."/>
            <person name="Damon W."/>
            <person name="Desjardin D."/>
            <person name="Finy P."/>
            <person name="Geml J."/>
            <person name="Haridas S."/>
            <person name="Hughes K."/>
            <person name="Justo A."/>
            <person name="Karasinski D."/>
            <person name="Kautmanova I."/>
            <person name="Kiss B."/>
            <person name="Kocsube S."/>
            <person name="Kotiranta H."/>
            <person name="LaButti K.M."/>
            <person name="Lechner B.E."/>
            <person name="Liimatainen K."/>
            <person name="Lipzen A."/>
            <person name="Lukacs Z."/>
            <person name="Mihaltcheva S."/>
            <person name="Morgado L.N."/>
            <person name="Niskanen T."/>
            <person name="Noordeloos M.E."/>
            <person name="Ohm R.A."/>
            <person name="Ortiz-Santana B."/>
            <person name="Ovrebo C."/>
            <person name="Racz N."/>
            <person name="Riley R."/>
            <person name="Savchenko A."/>
            <person name="Shiryaev A."/>
            <person name="Soop K."/>
            <person name="Spirin V."/>
            <person name="Szebenyi C."/>
            <person name="Tomsovsky M."/>
            <person name="Tulloss R.E."/>
            <person name="Uehling J."/>
            <person name="Grigoriev I.V."/>
            <person name="Vagvolgyi C."/>
            <person name="Papp T."/>
            <person name="Martin F.M."/>
            <person name="Miettinen O."/>
            <person name="Hibbett D.S."/>
            <person name="Nagy L.G."/>
        </authorList>
    </citation>
    <scope>NUCLEOTIDE SEQUENCE [LARGE SCALE GENOMIC DNA]</scope>
    <source>
        <strain evidence="3 4">FP101781</strain>
    </source>
</reference>
<gene>
    <name evidence="3" type="ORF">FA13DRAFT_1569329</name>
</gene>